<evidence type="ECO:0000259" key="14">
    <source>
        <dbReference type="Pfam" id="PF07715"/>
    </source>
</evidence>
<evidence type="ECO:0000259" key="13">
    <source>
        <dbReference type="Pfam" id="PF00593"/>
    </source>
</evidence>
<dbReference type="GO" id="GO:0038023">
    <property type="term" value="F:signaling receptor activity"/>
    <property type="evidence" value="ECO:0007669"/>
    <property type="project" value="InterPro"/>
</dbReference>
<dbReference type="Gene3D" id="2.170.130.10">
    <property type="entry name" value="TonB-dependent receptor, plug domain"/>
    <property type="match status" value="1"/>
</dbReference>
<dbReference type="PANTHER" id="PTHR32552">
    <property type="entry name" value="FERRICHROME IRON RECEPTOR-RELATED"/>
    <property type="match status" value="1"/>
</dbReference>
<gene>
    <name evidence="15" type="ORF">EDD53_1743</name>
</gene>
<keyword evidence="8 15" id="KW-0675">Receptor</keyword>
<evidence type="ECO:0000256" key="7">
    <source>
        <dbReference type="ARBA" id="ARBA00023136"/>
    </source>
</evidence>
<feature type="region of interest" description="Disordered" evidence="12">
    <location>
        <begin position="55"/>
        <end position="84"/>
    </location>
</feature>
<keyword evidence="5 10" id="KW-0812">Transmembrane</keyword>
<evidence type="ECO:0000256" key="5">
    <source>
        <dbReference type="ARBA" id="ARBA00022692"/>
    </source>
</evidence>
<dbReference type="InterPro" id="IPR036942">
    <property type="entry name" value="Beta-barrel_TonB_sf"/>
</dbReference>
<dbReference type="AlphaFoldDB" id="A0A3N4U9C0"/>
<dbReference type="NCBIfam" id="TIGR01783">
    <property type="entry name" value="TonB-siderophor"/>
    <property type="match status" value="1"/>
</dbReference>
<dbReference type="InterPro" id="IPR039426">
    <property type="entry name" value="TonB-dep_rcpt-like"/>
</dbReference>
<dbReference type="SUPFAM" id="SSF56935">
    <property type="entry name" value="Porins"/>
    <property type="match status" value="1"/>
</dbReference>
<dbReference type="Gene3D" id="2.40.170.20">
    <property type="entry name" value="TonB-dependent receptor, beta-barrel domain"/>
    <property type="match status" value="1"/>
</dbReference>
<evidence type="ECO:0000256" key="4">
    <source>
        <dbReference type="ARBA" id="ARBA00022452"/>
    </source>
</evidence>
<proteinExistence type="inferred from homology"/>
<dbReference type="EMBL" id="RKQK01000002">
    <property type="protein sequence ID" value="RPE67336.1"/>
    <property type="molecule type" value="Genomic_DNA"/>
</dbReference>
<keyword evidence="16" id="KW-1185">Reference proteome</keyword>
<comment type="similarity">
    <text evidence="2 10 11">Belongs to the TonB-dependent receptor family.</text>
</comment>
<evidence type="ECO:0000256" key="11">
    <source>
        <dbReference type="RuleBase" id="RU003357"/>
    </source>
</evidence>
<comment type="subcellular location">
    <subcellularLocation>
        <location evidence="1 10">Cell outer membrane</location>
        <topology evidence="1 10">Multi-pass membrane protein</topology>
    </subcellularLocation>
</comment>
<dbReference type="GO" id="GO:0009279">
    <property type="term" value="C:cell outer membrane"/>
    <property type="evidence" value="ECO:0007669"/>
    <property type="project" value="UniProtKB-SubCell"/>
</dbReference>
<organism evidence="15 16">
    <name type="scientific">Pacificibacter maritimus</name>
    <dbReference type="NCBI Taxonomy" id="762213"/>
    <lineage>
        <taxon>Bacteria</taxon>
        <taxon>Pseudomonadati</taxon>
        <taxon>Pseudomonadota</taxon>
        <taxon>Alphaproteobacteria</taxon>
        <taxon>Rhodobacterales</taxon>
        <taxon>Roseobacteraceae</taxon>
        <taxon>Pacificibacter</taxon>
    </lineage>
</organism>
<evidence type="ECO:0000256" key="6">
    <source>
        <dbReference type="ARBA" id="ARBA00023077"/>
    </source>
</evidence>
<dbReference type="GO" id="GO:0015344">
    <property type="term" value="F:siderophore uptake transmembrane transporter activity"/>
    <property type="evidence" value="ECO:0007669"/>
    <property type="project" value="TreeGrafter"/>
</dbReference>
<feature type="domain" description="TonB-dependent receptor-like beta-barrel" evidence="13">
    <location>
        <begin position="366"/>
        <end position="795"/>
    </location>
</feature>
<dbReference type="InterPro" id="IPR012910">
    <property type="entry name" value="Plug_dom"/>
</dbReference>
<dbReference type="Pfam" id="PF07715">
    <property type="entry name" value="Plug"/>
    <property type="match status" value="1"/>
</dbReference>
<keyword evidence="3 10" id="KW-0813">Transport</keyword>
<evidence type="ECO:0000256" key="9">
    <source>
        <dbReference type="ARBA" id="ARBA00023237"/>
    </source>
</evidence>
<evidence type="ECO:0000256" key="2">
    <source>
        <dbReference type="ARBA" id="ARBA00009810"/>
    </source>
</evidence>
<dbReference type="InterPro" id="IPR000531">
    <property type="entry name" value="Beta-barrel_TonB"/>
</dbReference>
<evidence type="ECO:0000313" key="15">
    <source>
        <dbReference type="EMBL" id="RPE67336.1"/>
    </source>
</evidence>
<dbReference type="Proteomes" id="UP000269689">
    <property type="component" value="Unassembled WGS sequence"/>
</dbReference>
<dbReference type="InterPro" id="IPR037066">
    <property type="entry name" value="Plug_dom_sf"/>
</dbReference>
<keyword evidence="7 10" id="KW-0472">Membrane</keyword>
<accession>A0A3N4U9C0</accession>
<dbReference type="Pfam" id="PF00593">
    <property type="entry name" value="TonB_dep_Rec_b-barrel"/>
    <property type="match status" value="1"/>
</dbReference>
<evidence type="ECO:0000256" key="3">
    <source>
        <dbReference type="ARBA" id="ARBA00022448"/>
    </source>
</evidence>
<sequence>MRSLRNTTAVSRPIESRHIGLLGASLAAACFAGAATAQNANDGVIVLPTVDVETTEAAPAQSQPQRSTRRASAPRPAAPTVCTPELTGQPICAAEDAAREQAAREAAEAARVAEAKANAGNSPYADPNAGLKADTLSMGKLTGEIKDMPRTVTAVTKEALETTGTTSVRELARTTPGISLGFGEGGNAYGDNIYVRGFKANNDVYVDGVRDPGIGVRETFNTEQVEVLKGPAGTIGGRGTTGGAVNIATKKAQDVDFTHIGVNVTDAGTARTTLDMNRVVDDRFAYRLNGMLQDGDVAGRDSLNDDRQGASAAVRYKFNDKVTLEADYAYTNMNQTPDWGVPYISAPSGNTDPNFPEGPVTEFGVDRESFYGVKGRDYQEATSKVGTARLIWELDNGLTLTNTLRASTAINDYILTAPSSVNDNGSTDAADWTANLSFKSRYQETDVISDDLELSGVKNLGGYEHSFTFGAHISQEDVSTYSYDDLLSEDYQDTSGNRCVVDVVNPDAAGEGCWDGSQAQRSDSHTDTNVRTTSVFVMDSVKLSDQWTVNGGLRVDHYDLSRDSYDDTGAVTDSYSREDTMLNWNVGAAYKPQDDLTLYGAIATSTNPMGQEIASGGSFYGGLDENGQALAPEKNTSYELGVKYEYSDHLLLTAALFNTTKDNAREDIGGRGNSVAYDTLKYQVQGLELGVSGRIHDRIGVYGGAVYMDSEVLESQDPDAIGEEIPNIAKTQFNLLTTYDVTEDLMLGLQTNFVGERNLGGIYANGKTLPEQWSFDIVGSYQLNDNSDIQFGITNATDATLYDAAYRSGEPFTYVAPGREIWATFNVKF</sequence>
<dbReference type="CDD" id="cd01347">
    <property type="entry name" value="ligand_gated_channel"/>
    <property type="match status" value="1"/>
</dbReference>
<dbReference type="PROSITE" id="PS51257">
    <property type="entry name" value="PROKAR_LIPOPROTEIN"/>
    <property type="match status" value="1"/>
</dbReference>
<evidence type="ECO:0000313" key="16">
    <source>
        <dbReference type="Proteomes" id="UP000269689"/>
    </source>
</evidence>
<feature type="domain" description="TonB-dependent receptor plug" evidence="14">
    <location>
        <begin position="145"/>
        <end position="244"/>
    </location>
</feature>
<keyword evidence="4 10" id="KW-1134">Transmembrane beta strand</keyword>
<dbReference type="GO" id="GO:0015891">
    <property type="term" value="P:siderophore transport"/>
    <property type="evidence" value="ECO:0007669"/>
    <property type="project" value="InterPro"/>
</dbReference>
<dbReference type="OrthoDB" id="9760333at2"/>
<dbReference type="PANTHER" id="PTHR32552:SF83">
    <property type="entry name" value="BLR3904 PROTEIN"/>
    <property type="match status" value="1"/>
</dbReference>
<evidence type="ECO:0000256" key="10">
    <source>
        <dbReference type="PROSITE-ProRule" id="PRU01360"/>
    </source>
</evidence>
<evidence type="ECO:0000256" key="12">
    <source>
        <dbReference type="SAM" id="MobiDB-lite"/>
    </source>
</evidence>
<dbReference type="PROSITE" id="PS52016">
    <property type="entry name" value="TONB_DEPENDENT_REC_3"/>
    <property type="match status" value="1"/>
</dbReference>
<feature type="compositionally biased region" description="Low complexity" evidence="12">
    <location>
        <begin position="64"/>
        <end position="80"/>
    </location>
</feature>
<reference evidence="15 16" key="1">
    <citation type="submission" date="2018-11" db="EMBL/GenBank/DDBJ databases">
        <title>Genomic Encyclopedia of Type Strains, Phase IV (KMG-IV): sequencing the most valuable type-strain genomes for metagenomic binning, comparative biology and taxonomic classification.</title>
        <authorList>
            <person name="Goeker M."/>
        </authorList>
    </citation>
    <scope>NUCLEOTIDE SEQUENCE [LARGE SCALE GENOMIC DNA]</scope>
    <source>
        <strain evidence="15 16">DSM 104731</strain>
    </source>
</reference>
<dbReference type="InterPro" id="IPR010105">
    <property type="entry name" value="TonB_sidphr_rcpt"/>
</dbReference>
<evidence type="ECO:0000256" key="1">
    <source>
        <dbReference type="ARBA" id="ARBA00004571"/>
    </source>
</evidence>
<name>A0A3N4U9C0_9RHOB</name>
<keyword evidence="9 10" id="KW-0998">Cell outer membrane</keyword>
<keyword evidence="6 11" id="KW-0798">TonB box</keyword>
<evidence type="ECO:0000256" key="8">
    <source>
        <dbReference type="ARBA" id="ARBA00023170"/>
    </source>
</evidence>
<comment type="caution">
    <text evidence="15">The sequence shown here is derived from an EMBL/GenBank/DDBJ whole genome shotgun (WGS) entry which is preliminary data.</text>
</comment>
<protein>
    <submittedName>
        <fullName evidence="15">Catecholate siderophore receptor</fullName>
    </submittedName>
</protein>